<feature type="region of interest" description="Disordered" evidence="1">
    <location>
        <begin position="721"/>
        <end position="752"/>
    </location>
</feature>
<dbReference type="Gene3D" id="4.10.1080.10">
    <property type="entry name" value="TSP type-3 repeat"/>
    <property type="match status" value="1"/>
</dbReference>
<proteinExistence type="predicted"/>
<feature type="region of interest" description="Disordered" evidence="1">
    <location>
        <begin position="593"/>
        <end position="617"/>
    </location>
</feature>
<evidence type="ECO:0000256" key="1">
    <source>
        <dbReference type="SAM" id="MobiDB-lite"/>
    </source>
</evidence>
<feature type="transmembrane region" description="Helical" evidence="2">
    <location>
        <begin position="781"/>
        <end position="800"/>
    </location>
</feature>
<name>A0A075G6Z5_9EURY</name>
<feature type="compositionally biased region" description="Low complexity" evidence="1">
    <location>
        <begin position="438"/>
        <end position="447"/>
    </location>
</feature>
<dbReference type="Gene3D" id="2.120.10.30">
    <property type="entry name" value="TolB, C-terminal domain"/>
    <property type="match status" value="1"/>
</dbReference>
<sequence>MLILTMFLMSVFLAVSPTVVAEGGARSSHTYVEQFGPGFDEIVIATDGDDLDVPRDLEFHPSSSRQNELWVVNRATDSVTIIHSAGLAGQSSENRQDAYGNHFMEEVSAFAFGQDHSEFDYIFASAQETRNTYNGQQPPNNFMGPALWPSSLSHFAMENQQPGGPLGSHLDMLHESPNGMGIAHDSGNAYWYNDGYYGELVYYDFHDDHDTGGDDHDDGVVRRYTEITPTRSVGVPGHMVLDKANGILYIADAGAGRVLWVNTDDPTTTTTDIMGSSTQMDSELAEYSEITDVEWGVLASSLSSPSGIALHGDTLFVSQNGNGKISAYELANDGKSATHMQTVDTNANSIMGLEVGPGDKLWYVDAGLNRVIRIDPFPDADLDGIRDSLDDCPMTHGTSTEDRIGCPDTDDDGWSDDGDAFVFDITQWADGDSDGYGDNPAPASAPDDCPDVWGNSTLDSLGCLDSDGDGWSEASDSYPNDKLLWSDDDGDGYADQSGTSLSDDCPEVAGTSIWSLLGCIDTDGDGWADTEDEYPLDVSQWRDTDEDGYGDNADGTDGDLCPLQEGYSAIDRLGCPDADEDGYSDPADAWTVDDGADAFPSDDSQWGDSDLDGFGDNPAPANMADACPVTHGTSTEDRLGCPDTDGDGWSDDGDAFMLDITQWADGDFDGYGDNPAPATAPDGCPDVWGNSTLDSLGCLDSDGDGWSGAGDPYPNDKLLWSDDDGDGYADQSGTDLSDDCPEVAGTSTEDRLGCIDTDGDGWSNEADYYPADAERHVKSTLPMIVLIAAIVAVTATLLILRRRSRRTTSHALGQPPIAPPPEPAPVQQALPRPAGGLPPGWTEEQWEYYGQEWLDDDE</sequence>
<accession>A0A075G6Z5</accession>
<dbReference type="SUPFAM" id="SSF63825">
    <property type="entry name" value="YWTD domain"/>
    <property type="match status" value="1"/>
</dbReference>
<dbReference type="InterPro" id="IPR028974">
    <property type="entry name" value="TSP_type-3_rpt"/>
</dbReference>
<feature type="region of interest" description="Disordered" evidence="1">
    <location>
        <begin position="809"/>
        <end position="842"/>
    </location>
</feature>
<protein>
    <submittedName>
        <fullName evidence="3">Uncharacterized protein</fullName>
    </submittedName>
</protein>
<dbReference type="AlphaFoldDB" id="A0A075G6Z5"/>
<keyword evidence="2" id="KW-0812">Transmembrane</keyword>
<evidence type="ECO:0000256" key="2">
    <source>
        <dbReference type="SAM" id="Phobius"/>
    </source>
</evidence>
<feature type="region of interest" description="Disordered" evidence="1">
    <location>
        <begin position="431"/>
        <end position="450"/>
    </location>
</feature>
<keyword evidence="2" id="KW-0472">Membrane</keyword>
<reference evidence="3" key="1">
    <citation type="journal article" date="2014" name="Genome Biol. Evol.">
        <title>Pangenome evidence for extensive interdomain horizontal transfer affecting lineage core and shell genes in uncultured planktonic thaumarchaeota and euryarchaeota.</title>
        <authorList>
            <person name="Deschamps P."/>
            <person name="Zivanovic Y."/>
            <person name="Moreira D."/>
            <person name="Rodriguez-Valera F."/>
            <person name="Lopez-Garcia P."/>
        </authorList>
    </citation>
    <scope>NUCLEOTIDE SEQUENCE</scope>
</reference>
<organism evidence="3">
    <name type="scientific">uncultured marine group II/III euryarchaeote KM3_01_B12</name>
    <dbReference type="NCBI Taxonomy" id="1457833"/>
    <lineage>
        <taxon>Archaea</taxon>
        <taxon>Methanobacteriati</taxon>
        <taxon>Methanobacteriota</taxon>
        <taxon>environmental samples</taxon>
    </lineage>
</organism>
<evidence type="ECO:0000313" key="3">
    <source>
        <dbReference type="EMBL" id="AIE97492.1"/>
    </source>
</evidence>
<dbReference type="InterPro" id="IPR011042">
    <property type="entry name" value="6-blade_b-propeller_TolB-like"/>
</dbReference>
<dbReference type="GO" id="GO:0005509">
    <property type="term" value="F:calcium ion binding"/>
    <property type="evidence" value="ECO:0007669"/>
    <property type="project" value="InterPro"/>
</dbReference>
<feature type="compositionally biased region" description="Low complexity" evidence="1">
    <location>
        <begin position="825"/>
        <end position="835"/>
    </location>
</feature>
<dbReference type="EMBL" id="KF900509">
    <property type="protein sequence ID" value="AIE97492.1"/>
    <property type="molecule type" value="Genomic_DNA"/>
</dbReference>
<keyword evidence="2" id="KW-1133">Transmembrane helix</keyword>